<keyword evidence="3" id="KW-1185">Reference proteome</keyword>
<name>A0ABR4C1F6_9HELO</name>
<organism evidence="2 3">
    <name type="scientific">Oculimacula yallundae</name>
    <dbReference type="NCBI Taxonomy" id="86028"/>
    <lineage>
        <taxon>Eukaryota</taxon>
        <taxon>Fungi</taxon>
        <taxon>Dikarya</taxon>
        <taxon>Ascomycota</taxon>
        <taxon>Pezizomycotina</taxon>
        <taxon>Leotiomycetes</taxon>
        <taxon>Helotiales</taxon>
        <taxon>Ploettnerulaceae</taxon>
        <taxon>Oculimacula</taxon>
    </lineage>
</organism>
<proteinExistence type="predicted"/>
<dbReference type="EMBL" id="JAZHXI010000015">
    <property type="protein sequence ID" value="KAL2063719.1"/>
    <property type="molecule type" value="Genomic_DNA"/>
</dbReference>
<evidence type="ECO:0000313" key="3">
    <source>
        <dbReference type="Proteomes" id="UP001595075"/>
    </source>
</evidence>
<comment type="caution">
    <text evidence="2">The sequence shown here is derived from an EMBL/GenBank/DDBJ whole genome shotgun (WGS) entry which is preliminary data.</text>
</comment>
<accession>A0ABR4C1F6</accession>
<reference evidence="2 3" key="1">
    <citation type="journal article" date="2024" name="Commun. Biol.">
        <title>Comparative genomic analysis of thermophilic fungi reveals convergent evolutionary adaptations and gene losses.</title>
        <authorList>
            <person name="Steindorff A.S."/>
            <person name="Aguilar-Pontes M.V."/>
            <person name="Robinson A.J."/>
            <person name="Andreopoulos B."/>
            <person name="LaButti K."/>
            <person name="Kuo A."/>
            <person name="Mondo S."/>
            <person name="Riley R."/>
            <person name="Otillar R."/>
            <person name="Haridas S."/>
            <person name="Lipzen A."/>
            <person name="Grimwood J."/>
            <person name="Schmutz J."/>
            <person name="Clum A."/>
            <person name="Reid I.D."/>
            <person name="Moisan M.C."/>
            <person name="Butler G."/>
            <person name="Nguyen T.T.M."/>
            <person name="Dewar K."/>
            <person name="Conant G."/>
            <person name="Drula E."/>
            <person name="Henrissat B."/>
            <person name="Hansel C."/>
            <person name="Singer S."/>
            <person name="Hutchinson M.I."/>
            <person name="de Vries R.P."/>
            <person name="Natvig D.O."/>
            <person name="Powell A.J."/>
            <person name="Tsang A."/>
            <person name="Grigoriev I.V."/>
        </authorList>
    </citation>
    <scope>NUCLEOTIDE SEQUENCE [LARGE SCALE GENOMIC DNA]</scope>
    <source>
        <strain evidence="2 3">CBS 494.80</strain>
    </source>
</reference>
<feature type="compositionally biased region" description="Basic and acidic residues" evidence="1">
    <location>
        <begin position="35"/>
        <end position="44"/>
    </location>
</feature>
<sequence length="79" mass="8596">MSSQTALSQYKSIIDNRSAKVASRHSQAAGLCSEARSRYRDPNRNGHSGLKQSRCRARDAKIAARMSSNKSLAVLSFPG</sequence>
<feature type="region of interest" description="Disordered" evidence="1">
    <location>
        <begin position="18"/>
        <end position="55"/>
    </location>
</feature>
<feature type="non-terminal residue" evidence="2">
    <location>
        <position position="79"/>
    </location>
</feature>
<dbReference type="Proteomes" id="UP001595075">
    <property type="component" value="Unassembled WGS sequence"/>
</dbReference>
<evidence type="ECO:0000313" key="2">
    <source>
        <dbReference type="EMBL" id="KAL2063719.1"/>
    </source>
</evidence>
<gene>
    <name evidence="2" type="ORF">VTL71DRAFT_5524</name>
</gene>
<protein>
    <submittedName>
        <fullName evidence="2">Uncharacterized protein</fullName>
    </submittedName>
</protein>
<evidence type="ECO:0000256" key="1">
    <source>
        <dbReference type="SAM" id="MobiDB-lite"/>
    </source>
</evidence>